<dbReference type="SMART" id="SM00382">
    <property type="entry name" value="AAA"/>
    <property type="match status" value="1"/>
</dbReference>
<dbReference type="PANTHER" id="PTHR42781:SF4">
    <property type="entry name" value="SPERMIDINE_PUTRESCINE IMPORT ATP-BINDING PROTEIN POTA"/>
    <property type="match status" value="1"/>
</dbReference>
<dbReference type="InterPro" id="IPR003593">
    <property type="entry name" value="AAA+_ATPase"/>
</dbReference>
<comment type="caution">
    <text evidence="5">The sequence shown here is derived from an EMBL/GenBank/DDBJ whole genome shotgun (WGS) entry which is preliminary data.</text>
</comment>
<dbReference type="GO" id="GO:0140359">
    <property type="term" value="F:ABC-type transporter activity"/>
    <property type="evidence" value="ECO:0007669"/>
    <property type="project" value="UniProtKB-ARBA"/>
</dbReference>
<feature type="domain" description="ABC transporter" evidence="4">
    <location>
        <begin position="7"/>
        <end position="237"/>
    </location>
</feature>
<dbReference type="InterPro" id="IPR017871">
    <property type="entry name" value="ABC_transporter-like_CS"/>
</dbReference>
<evidence type="ECO:0000256" key="3">
    <source>
        <dbReference type="ARBA" id="ARBA00022840"/>
    </source>
</evidence>
<accession>A0A1J5N737</accession>
<dbReference type="PROSITE" id="PS50893">
    <property type="entry name" value="ABC_TRANSPORTER_2"/>
    <property type="match status" value="1"/>
</dbReference>
<dbReference type="OrthoDB" id="9809450at2"/>
<evidence type="ECO:0000313" key="6">
    <source>
        <dbReference type="Proteomes" id="UP000181901"/>
    </source>
</evidence>
<keyword evidence="1" id="KW-0813">Transport</keyword>
<dbReference type="InterPro" id="IPR027417">
    <property type="entry name" value="P-loop_NTPase"/>
</dbReference>
<keyword evidence="2" id="KW-0547">Nucleotide-binding</keyword>
<evidence type="ECO:0000259" key="4">
    <source>
        <dbReference type="PROSITE" id="PS50893"/>
    </source>
</evidence>
<dbReference type="InterPro" id="IPR008995">
    <property type="entry name" value="Mo/tungstate-bd_C_term_dom"/>
</dbReference>
<dbReference type="GO" id="GO:0043190">
    <property type="term" value="C:ATP-binding cassette (ABC) transporter complex"/>
    <property type="evidence" value="ECO:0007669"/>
    <property type="project" value="InterPro"/>
</dbReference>
<dbReference type="AlphaFoldDB" id="A0A1J5N737"/>
<name>A0A1J5N737_9BACT</name>
<dbReference type="GO" id="GO:0005524">
    <property type="term" value="F:ATP binding"/>
    <property type="evidence" value="ECO:0007669"/>
    <property type="project" value="UniProtKB-KW"/>
</dbReference>
<dbReference type="InterPro" id="IPR003439">
    <property type="entry name" value="ABC_transporter-like_ATP-bd"/>
</dbReference>
<dbReference type="SUPFAM" id="SSF52540">
    <property type="entry name" value="P-loop containing nucleoside triphosphate hydrolases"/>
    <property type="match status" value="1"/>
</dbReference>
<dbReference type="EMBL" id="LKAQ01000004">
    <property type="protein sequence ID" value="OIQ50616.1"/>
    <property type="molecule type" value="Genomic_DNA"/>
</dbReference>
<organism evidence="5 6">
    <name type="scientific">Pseudodesulfovibrio hydrargyri</name>
    <dbReference type="NCBI Taxonomy" id="2125990"/>
    <lineage>
        <taxon>Bacteria</taxon>
        <taxon>Pseudomonadati</taxon>
        <taxon>Thermodesulfobacteriota</taxon>
        <taxon>Desulfovibrionia</taxon>
        <taxon>Desulfovibrionales</taxon>
        <taxon>Desulfovibrionaceae</taxon>
    </lineage>
</organism>
<dbReference type="Proteomes" id="UP000181901">
    <property type="component" value="Unassembled WGS sequence"/>
</dbReference>
<keyword evidence="5" id="KW-0378">Hydrolase</keyword>
<evidence type="ECO:0000313" key="5">
    <source>
        <dbReference type="EMBL" id="OIQ50616.1"/>
    </source>
</evidence>
<dbReference type="InterPro" id="IPR050093">
    <property type="entry name" value="ABC_SmlMolc_Importer"/>
</dbReference>
<dbReference type="Pfam" id="PF00005">
    <property type="entry name" value="ABC_tran"/>
    <property type="match status" value="1"/>
</dbReference>
<proteinExistence type="predicted"/>
<dbReference type="RefSeq" id="WP_071546042.1">
    <property type="nucleotide sequence ID" value="NZ_LKAQ01000004.1"/>
</dbReference>
<dbReference type="EC" id="3.6.3.31" evidence="5"/>
<dbReference type="InterPro" id="IPR013611">
    <property type="entry name" value="Transp-assoc_OB_typ2"/>
</dbReference>
<reference evidence="5 6" key="1">
    <citation type="submission" date="2015-09" db="EMBL/GenBank/DDBJ databases">
        <title>Genome of Desulfovibrio dechloracetivorans BerOc1, a mercury methylating strain isolated from highly hydrocarbons and metals contaminated coastal sediments.</title>
        <authorList>
            <person name="Goni Urriza M."/>
            <person name="Gassie C."/>
            <person name="Bouchez O."/>
            <person name="Klopp C."/>
            <person name="Ranchou-Peyruse A."/>
            <person name="Remy G."/>
        </authorList>
    </citation>
    <scope>NUCLEOTIDE SEQUENCE [LARGE SCALE GENOMIC DNA]</scope>
    <source>
        <strain evidence="5 6">BerOc1</strain>
    </source>
</reference>
<dbReference type="FunFam" id="3.40.50.300:FF:000042">
    <property type="entry name" value="Maltose/maltodextrin ABC transporter, ATP-binding protein"/>
    <property type="match status" value="1"/>
</dbReference>
<keyword evidence="3 5" id="KW-0067">ATP-binding</keyword>
<dbReference type="GO" id="GO:0016887">
    <property type="term" value="F:ATP hydrolysis activity"/>
    <property type="evidence" value="ECO:0007669"/>
    <property type="project" value="InterPro"/>
</dbReference>
<dbReference type="Pfam" id="PF08402">
    <property type="entry name" value="TOBE_2"/>
    <property type="match status" value="1"/>
</dbReference>
<gene>
    <name evidence="5" type="primary">potA_3</name>
    <name evidence="5" type="ORF">BerOc1_02557</name>
</gene>
<dbReference type="PROSITE" id="PS00211">
    <property type="entry name" value="ABC_TRANSPORTER_1"/>
    <property type="match status" value="1"/>
</dbReference>
<dbReference type="PANTHER" id="PTHR42781">
    <property type="entry name" value="SPERMIDINE/PUTRESCINE IMPORT ATP-BINDING PROTEIN POTA"/>
    <property type="match status" value="1"/>
</dbReference>
<keyword evidence="6" id="KW-1185">Reference proteome</keyword>
<evidence type="ECO:0000256" key="1">
    <source>
        <dbReference type="ARBA" id="ARBA00022448"/>
    </source>
</evidence>
<evidence type="ECO:0000256" key="2">
    <source>
        <dbReference type="ARBA" id="ARBA00022741"/>
    </source>
</evidence>
<sequence>MADIGKVELSAVGKYYGEVEALRNIELTVRAGEYCCLLGPSGCGKSTAVRMISGHEDVTSGDILLDGRNITNEPPAKRKTALMFQNYALFPHLSCVDNVAFSLKLKGEPKKSRRAQAMEYLELVHMDGFAKVRPDQLSGGQQQRVALARALITKPSAILLDEPLSALDPFLRVQMRKELKNIQEELGMTFIHVTHSQEEAFALADKVVVMADGGIRQVGTPRQVFQSPVSPFVAGFIGGHNIFEGEFEARPEGHRLTVEGARAQRCCALPNLEGSGTYGFSVRTDRVRLAGEGREGTDVTVPATINMAEYQGTHVVLHCQTESGRTVQVCEPDDRYFADTPAPGDRVTLGWDCTDMNVFPPQGGKGKNQ</sequence>
<dbReference type="Gene3D" id="3.40.50.300">
    <property type="entry name" value="P-loop containing nucleotide triphosphate hydrolases"/>
    <property type="match status" value="1"/>
</dbReference>
<dbReference type="SUPFAM" id="SSF50331">
    <property type="entry name" value="MOP-like"/>
    <property type="match status" value="1"/>
</dbReference>
<protein>
    <submittedName>
        <fullName evidence="5">Spermidine/putrescine import ATP-binding protein PotA</fullName>
        <ecNumber evidence="5">3.6.3.31</ecNumber>
    </submittedName>
</protein>